<reference evidence="9 10" key="1">
    <citation type="submission" date="2017-08" db="EMBL/GenBank/DDBJ databases">
        <title>Infants hospitalized years apart are colonized by the same room-sourced microbial strains.</title>
        <authorList>
            <person name="Brooks B."/>
            <person name="Olm M.R."/>
            <person name="Firek B.A."/>
            <person name="Baker R."/>
            <person name="Thomas B.C."/>
            <person name="Morowitz M.J."/>
            <person name="Banfield J.F."/>
        </authorList>
    </citation>
    <scope>NUCLEOTIDE SEQUENCE [LARGE SCALE GENOMIC DNA]</scope>
    <source>
        <strain evidence="9">S2_005_003_R2_42</strain>
    </source>
</reference>
<evidence type="ECO:0000313" key="10">
    <source>
        <dbReference type="Proteomes" id="UP000249046"/>
    </source>
</evidence>
<dbReference type="InterPro" id="IPR011990">
    <property type="entry name" value="TPR-like_helical_dom_sf"/>
</dbReference>
<keyword evidence="5" id="KW-0564">Palmitate</keyword>
<dbReference type="SUPFAM" id="SSF53822">
    <property type="entry name" value="Periplasmic binding protein-like I"/>
    <property type="match status" value="1"/>
</dbReference>
<evidence type="ECO:0000256" key="4">
    <source>
        <dbReference type="ARBA" id="ARBA00023136"/>
    </source>
</evidence>
<dbReference type="AlphaFoldDB" id="A0A2W5KNF8"/>
<evidence type="ECO:0000256" key="2">
    <source>
        <dbReference type="ARBA" id="ARBA00022960"/>
    </source>
</evidence>
<dbReference type="CDD" id="cd06339">
    <property type="entry name" value="PBP1_YraM_LppC_lipoprotein-like"/>
    <property type="match status" value="1"/>
</dbReference>
<evidence type="ECO:0000256" key="1">
    <source>
        <dbReference type="ARBA" id="ARBA00022729"/>
    </source>
</evidence>
<dbReference type="EMBL" id="QFPO01000005">
    <property type="protein sequence ID" value="PZQ16445.1"/>
    <property type="molecule type" value="Genomic_DNA"/>
</dbReference>
<organism evidence="9 10">
    <name type="scientific">Rhodanobacter denitrificans</name>
    <dbReference type="NCBI Taxonomy" id="666685"/>
    <lineage>
        <taxon>Bacteria</taxon>
        <taxon>Pseudomonadati</taxon>
        <taxon>Pseudomonadota</taxon>
        <taxon>Gammaproteobacteria</taxon>
        <taxon>Lysobacterales</taxon>
        <taxon>Rhodanobacteraceae</taxon>
        <taxon>Rhodanobacter</taxon>
    </lineage>
</organism>
<evidence type="ECO:0000256" key="3">
    <source>
        <dbReference type="ARBA" id="ARBA00022984"/>
    </source>
</evidence>
<dbReference type="Proteomes" id="UP000249046">
    <property type="component" value="Unassembled WGS sequence"/>
</dbReference>
<evidence type="ECO:0000256" key="7">
    <source>
        <dbReference type="ARBA" id="ARBA00023288"/>
    </source>
</evidence>
<dbReference type="InterPro" id="IPR007443">
    <property type="entry name" value="LpoA"/>
</dbReference>
<dbReference type="PANTHER" id="PTHR38038:SF1">
    <property type="entry name" value="PENICILLIN-BINDING PROTEIN ACTIVATOR LPOA"/>
    <property type="match status" value="1"/>
</dbReference>
<evidence type="ECO:0000256" key="5">
    <source>
        <dbReference type="ARBA" id="ARBA00023139"/>
    </source>
</evidence>
<accession>A0A2W5KNF8</accession>
<dbReference type="GO" id="GO:0030234">
    <property type="term" value="F:enzyme regulator activity"/>
    <property type="evidence" value="ECO:0007669"/>
    <property type="project" value="TreeGrafter"/>
</dbReference>
<keyword evidence="4" id="KW-0472">Membrane</keyword>
<evidence type="ECO:0000256" key="8">
    <source>
        <dbReference type="SAM" id="SignalP"/>
    </source>
</evidence>
<keyword evidence="1 8" id="KW-0732">Signal</keyword>
<keyword evidence="6" id="KW-0998">Cell outer membrane</keyword>
<dbReference type="InterPro" id="IPR028082">
    <property type="entry name" value="Peripla_BP_I"/>
</dbReference>
<dbReference type="GO" id="GO:0031241">
    <property type="term" value="C:periplasmic side of cell outer membrane"/>
    <property type="evidence" value="ECO:0007669"/>
    <property type="project" value="TreeGrafter"/>
</dbReference>
<keyword evidence="2" id="KW-0133">Cell shape</keyword>
<dbReference type="Pfam" id="PF04348">
    <property type="entry name" value="LppC"/>
    <property type="match status" value="1"/>
</dbReference>
<name>A0A2W5KNF8_9GAMM</name>
<feature type="chain" id="PRO_5016099257" evidence="8">
    <location>
        <begin position="35"/>
        <end position="609"/>
    </location>
</feature>
<sequence length="609" mass="65299">MIAIFCRPPAVPMSVFRRLRPAVLAALLAVLASACSTLPTGRPADASLADRAEQLYRDGQLDESANLFLNLAEQSRADAAAHYRLRAAEVLRDAGRLDAAAQAIADVRRRRLGGDEPLRLDLLDAEIALARGDAAHALDLLNRTDGIDASEALQLRVYELRARAQTVAGDRFAAARTRAAIDPRLSGADRDHNRAEIIETLSALEPDALIARAEALQSDDPLLPWIEQALRRRGSMLPRQLPQANRPVGTLQPDDSGALHAEGYRPLRQVALLLPVSGPLGGVAQSIRDGFFTAYFADASEQRPSIRVYDSGDTPADAVAAYQKAVADGADHVVGPLQRESVGELFRQPLPARVLALNHPDSGEVPPPGNAEFGLLPDAEGAQAAQRMIERGITSAAVIAAKTDWAERAALAFRTQFEATGGRIVGEARLLDNEVNYRNAITQATAQLAPAPDGGVFISMRPQQARLLVPQLQIAGVTAPVFGTSHIYSGDPNSGFDRDLNQVEFCDAPWLSSPVPGRPDRGNISNQIASANGVGARLFAFGMDAYALLPYLGWMLQHSDQYIDGATGQLTADSFGRIHRRLGWMRFENGIARPAQGVLSSVPAAPAVQ</sequence>
<feature type="signal peptide" evidence="8">
    <location>
        <begin position="1"/>
        <end position="34"/>
    </location>
</feature>
<evidence type="ECO:0000313" key="9">
    <source>
        <dbReference type="EMBL" id="PZQ16445.1"/>
    </source>
</evidence>
<comment type="caution">
    <text evidence="9">The sequence shown here is derived from an EMBL/GenBank/DDBJ whole genome shotgun (WGS) entry which is preliminary data.</text>
</comment>
<gene>
    <name evidence="9" type="ORF">DI564_07385</name>
</gene>
<evidence type="ECO:0000256" key="6">
    <source>
        <dbReference type="ARBA" id="ARBA00023237"/>
    </source>
</evidence>
<dbReference type="GO" id="GO:0008360">
    <property type="term" value="P:regulation of cell shape"/>
    <property type="evidence" value="ECO:0007669"/>
    <property type="project" value="UniProtKB-KW"/>
</dbReference>
<dbReference type="Gene3D" id="3.40.50.2300">
    <property type="match status" value="2"/>
</dbReference>
<keyword evidence="7" id="KW-0449">Lipoprotein</keyword>
<dbReference type="PANTHER" id="PTHR38038">
    <property type="entry name" value="PENICILLIN-BINDING PROTEIN ACTIVATOR LPOA"/>
    <property type="match status" value="1"/>
</dbReference>
<protein>
    <submittedName>
        <fullName evidence="9">Penicillin-binding protein activator</fullName>
    </submittedName>
</protein>
<dbReference type="PROSITE" id="PS51257">
    <property type="entry name" value="PROKAR_LIPOPROTEIN"/>
    <property type="match status" value="1"/>
</dbReference>
<proteinExistence type="predicted"/>
<dbReference type="Gene3D" id="1.25.40.10">
    <property type="entry name" value="Tetratricopeptide repeat domain"/>
    <property type="match status" value="1"/>
</dbReference>
<dbReference type="GO" id="GO:0009252">
    <property type="term" value="P:peptidoglycan biosynthetic process"/>
    <property type="evidence" value="ECO:0007669"/>
    <property type="project" value="UniProtKB-KW"/>
</dbReference>
<keyword evidence="3" id="KW-0573">Peptidoglycan synthesis</keyword>